<dbReference type="InterPro" id="IPR000922">
    <property type="entry name" value="Lectin_gal-bd_dom"/>
</dbReference>
<feature type="non-terminal residue" evidence="2">
    <location>
        <position position="174"/>
    </location>
</feature>
<proteinExistence type="predicted"/>
<organism evidence="2">
    <name type="scientific">Spongospora subterranea</name>
    <dbReference type="NCBI Taxonomy" id="70186"/>
    <lineage>
        <taxon>Eukaryota</taxon>
        <taxon>Sar</taxon>
        <taxon>Rhizaria</taxon>
        <taxon>Endomyxa</taxon>
        <taxon>Phytomyxea</taxon>
        <taxon>Plasmodiophorida</taxon>
        <taxon>Plasmodiophoridae</taxon>
        <taxon>Spongospora</taxon>
    </lineage>
</organism>
<feature type="non-terminal residue" evidence="2">
    <location>
        <position position="1"/>
    </location>
</feature>
<dbReference type="InterPro" id="IPR043159">
    <property type="entry name" value="Lectin_gal-bd_sf"/>
</dbReference>
<dbReference type="GO" id="GO:0030246">
    <property type="term" value="F:carbohydrate binding"/>
    <property type="evidence" value="ECO:0007669"/>
    <property type="project" value="InterPro"/>
</dbReference>
<dbReference type="Pfam" id="PF02140">
    <property type="entry name" value="SUEL_Lectin"/>
    <property type="match status" value="1"/>
</dbReference>
<reference evidence="2" key="1">
    <citation type="submission" date="2015-04" db="EMBL/GenBank/DDBJ databases">
        <title>The genome sequence of the plant pathogenic Rhizarian Plasmodiophora brassicae reveals insights in its biotrophic life cycle and the origin of chitin synthesis.</title>
        <authorList>
            <person name="Schwelm A."/>
            <person name="Fogelqvist J."/>
            <person name="Knaust A."/>
            <person name="Julke S."/>
            <person name="Lilja T."/>
            <person name="Dhandapani V."/>
            <person name="Bonilla-Rosso G."/>
            <person name="Karlsson M."/>
            <person name="Shevchenko A."/>
            <person name="Choi S.R."/>
            <person name="Kim H.G."/>
            <person name="Park J.Y."/>
            <person name="Lim Y.P."/>
            <person name="Ludwig-Muller J."/>
            <person name="Dixelius C."/>
        </authorList>
    </citation>
    <scope>NUCLEOTIDE SEQUENCE</scope>
    <source>
        <tissue evidence="2">Potato root galls</tissue>
    </source>
</reference>
<evidence type="ECO:0000313" key="2">
    <source>
        <dbReference type="EMBL" id="CRZ04408.1"/>
    </source>
</evidence>
<accession>A0A0H5QQW5</accession>
<dbReference type="AlphaFoldDB" id="A0A0H5QQW5"/>
<feature type="domain" description="SUEL-type lectin" evidence="1">
    <location>
        <begin position="103"/>
        <end position="168"/>
    </location>
</feature>
<dbReference type="Gene3D" id="2.60.120.740">
    <property type="match status" value="1"/>
</dbReference>
<protein>
    <recommendedName>
        <fullName evidence="1">SUEL-type lectin domain-containing protein</fullName>
    </recommendedName>
</protein>
<name>A0A0H5QQW5_9EUKA</name>
<evidence type="ECO:0000259" key="1">
    <source>
        <dbReference type="Pfam" id="PF02140"/>
    </source>
</evidence>
<dbReference type="EMBL" id="HACM01003966">
    <property type="protein sequence ID" value="CRZ04408.1"/>
    <property type="molecule type" value="Transcribed_RNA"/>
</dbReference>
<sequence length="174" mass="18224">ITGYGLVSAGNPQGSCAPDSRRLQGSCHIDLIPYLDQKNCSGKATCTIDAISDKSFSGQCPGSFNASNARVLAEFECSPWRSAPEPKQESNSKCQQIRDNGTLFCSENQVITGFGFAFFGEMDGSCSAGIEPGLCSRNVLTDITGQCVGKSSCPIDASVKSLGVPCAHNSTVPL</sequence>